<keyword evidence="1" id="KW-0472">Membrane</keyword>
<comment type="caution">
    <text evidence="3">The sequence shown here is derived from an EMBL/GenBank/DDBJ whole genome shotgun (WGS) entry which is preliminary data.</text>
</comment>
<proteinExistence type="predicted"/>
<dbReference type="EMBL" id="QRIS01000005">
    <property type="protein sequence ID" value="RHG87348.1"/>
    <property type="molecule type" value="Genomic_DNA"/>
</dbReference>
<evidence type="ECO:0000256" key="1">
    <source>
        <dbReference type="SAM" id="Phobius"/>
    </source>
</evidence>
<gene>
    <name evidence="3" type="ORF">DW243_04385</name>
    <name evidence="2" type="ORF">DWY88_16700</name>
</gene>
<feature type="transmembrane region" description="Helical" evidence="1">
    <location>
        <begin position="46"/>
        <end position="65"/>
    </location>
</feature>
<organism evidence="3 4">
    <name type="scientific">Mediterraneibacter gnavus</name>
    <name type="common">Ruminococcus gnavus</name>
    <dbReference type="NCBI Taxonomy" id="33038"/>
    <lineage>
        <taxon>Bacteria</taxon>
        <taxon>Bacillati</taxon>
        <taxon>Bacillota</taxon>
        <taxon>Clostridia</taxon>
        <taxon>Lachnospirales</taxon>
        <taxon>Lachnospiraceae</taxon>
        <taxon>Mediterraneibacter</taxon>
    </lineage>
</organism>
<evidence type="ECO:0000313" key="4">
    <source>
        <dbReference type="Proteomes" id="UP000283981"/>
    </source>
</evidence>
<evidence type="ECO:0000313" key="3">
    <source>
        <dbReference type="EMBL" id="RHG87348.1"/>
    </source>
</evidence>
<sequence length="254" mass="29867">MKRNKEILWGLTFLAVLSGIYCCDLQVWGGFEYFIHKSALLTNIGYSVIASYIFYWVQNVIPTYINERSALRKVKESLKKIYENMVEISGIINCSIVENEGVITLKSGELNVMKIVGNQEKKYRKIEIGDVFSEYKGKIQENIKEIKESNFYQQLDDITYGIIADIEEMKICDYMDDLAKIFETGVIVKRESIQEQLERCDYNIKKMKRNLKISYEIKIACEENVPEQLEHLLEISKKEKSWLSWNFEDKQRIM</sequence>
<protein>
    <submittedName>
        <fullName evidence="3">Uncharacterized protein</fullName>
    </submittedName>
</protein>
<reference evidence="4 5" key="1">
    <citation type="submission" date="2018-08" db="EMBL/GenBank/DDBJ databases">
        <title>A genome reference for cultivated species of the human gut microbiota.</title>
        <authorList>
            <person name="Zou Y."/>
            <person name="Xue W."/>
            <person name="Luo G."/>
        </authorList>
    </citation>
    <scope>NUCLEOTIDE SEQUENCE [LARGE SCALE GENOMIC DNA]</scope>
    <source>
        <strain evidence="2 5">AF27-4BH</strain>
        <strain evidence="3 4">AM21-18</strain>
    </source>
</reference>
<dbReference type="EMBL" id="QRTJ01000057">
    <property type="protein sequence ID" value="RGQ59512.1"/>
    <property type="molecule type" value="Genomic_DNA"/>
</dbReference>
<evidence type="ECO:0000313" key="5">
    <source>
        <dbReference type="Proteomes" id="UP000286137"/>
    </source>
</evidence>
<name>A0A414UY65_MEDGN</name>
<dbReference type="Proteomes" id="UP000286137">
    <property type="component" value="Unassembled WGS sequence"/>
</dbReference>
<dbReference type="RefSeq" id="WP_118014405.1">
    <property type="nucleotide sequence ID" value="NZ_BAABXJ010000001.1"/>
</dbReference>
<keyword evidence="1" id="KW-0812">Transmembrane</keyword>
<dbReference type="Proteomes" id="UP000283981">
    <property type="component" value="Unassembled WGS sequence"/>
</dbReference>
<evidence type="ECO:0000313" key="2">
    <source>
        <dbReference type="EMBL" id="RGQ59512.1"/>
    </source>
</evidence>
<accession>A0A414UY65</accession>
<keyword evidence="1" id="KW-1133">Transmembrane helix</keyword>
<dbReference type="AlphaFoldDB" id="A0A414UY65"/>